<accession>A0A4P2QLQ2</accession>
<feature type="chain" id="PRO_5020185418" description="Secreted protein" evidence="1">
    <location>
        <begin position="24"/>
        <end position="261"/>
    </location>
</feature>
<protein>
    <recommendedName>
        <fullName evidence="4">Secreted protein</fullName>
    </recommendedName>
</protein>
<reference evidence="2 3" key="1">
    <citation type="submission" date="2015-09" db="EMBL/GenBank/DDBJ databases">
        <title>Sorangium comparison.</title>
        <authorList>
            <person name="Zaburannyi N."/>
            <person name="Bunk B."/>
            <person name="Overmann J."/>
            <person name="Mueller R."/>
        </authorList>
    </citation>
    <scope>NUCLEOTIDE SEQUENCE [LARGE SCALE GENOMIC DNA]</scope>
    <source>
        <strain evidence="2 3">So ce836</strain>
    </source>
</reference>
<evidence type="ECO:0000313" key="2">
    <source>
        <dbReference type="EMBL" id="AUX30758.1"/>
    </source>
</evidence>
<dbReference type="Proteomes" id="UP000295497">
    <property type="component" value="Chromosome"/>
</dbReference>
<name>A0A4P2QLQ2_SORCE</name>
<feature type="signal peptide" evidence="1">
    <location>
        <begin position="1"/>
        <end position="23"/>
    </location>
</feature>
<keyword evidence="1" id="KW-0732">Signal</keyword>
<evidence type="ECO:0000256" key="1">
    <source>
        <dbReference type="SAM" id="SignalP"/>
    </source>
</evidence>
<gene>
    <name evidence="2" type="ORF">SOCE836_028690</name>
</gene>
<evidence type="ECO:0000313" key="3">
    <source>
        <dbReference type="Proteomes" id="UP000295497"/>
    </source>
</evidence>
<organism evidence="2 3">
    <name type="scientific">Sorangium cellulosum</name>
    <name type="common">Polyangium cellulosum</name>
    <dbReference type="NCBI Taxonomy" id="56"/>
    <lineage>
        <taxon>Bacteria</taxon>
        <taxon>Pseudomonadati</taxon>
        <taxon>Myxococcota</taxon>
        <taxon>Polyangia</taxon>
        <taxon>Polyangiales</taxon>
        <taxon>Polyangiaceae</taxon>
        <taxon>Sorangium</taxon>
    </lineage>
</organism>
<evidence type="ECO:0008006" key="4">
    <source>
        <dbReference type="Google" id="ProtNLM"/>
    </source>
</evidence>
<dbReference type="EMBL" id="CP012672">
    <property type="protein sequence ID" value="AUX30758.1"/>
    <property type="molecule type" value="Genomic_DNA"/>
</dbReference>
<dbReference type="AlphaFoldDB" id="A0A4P2QLQ2"/>
<sequence length="261" mass="27569">MVPRPLASLALASVLLAPRALLAQLPCFPGTCPPPAPAAPPRPPPLTPEVELATRARLEAEARARLEPQARATAAQQVDDERRRAWIERGVEREPNPVRIRLPLIEVSAAGRMLATFGEDAYAQEGVGLGARLRPGEPLAVEIAAAYASVDPAGVARVGAVTLEPSAVFLWGRRDRIDLYLRSGLEVTLPFDDGARPPEVILGGHVGLGFQFRAARIGRGGFVGWFLEGRGLVRGGLGGAIAAMRGPHAGVELLFGPSVGF</sequence>
<proteinExistence type="predicted"/>